<dbReference type="Proteomes" id="UP000030764">
    <property type="component" value="Unassembled WGS sequence"/>
</dbReference>
<accession>A0A085M8S7</accession>
<name>A0A085M8S7_9BILA</name>
<sequence length="115" mass="12954">MPGPVHSRNPWTTCGSSFATTIVSSIVPHVLPCNISRIIRCFISCCLLIVCSDQHKVSLRMSTTSRTESSLLCRCSIINMLNGFQLKLQRSEFSAENQRSYRAYAYVGQHERRVA</sequence>
<proteinExistence type="predicted"/>
<dbReference type="EMBL" id="KL363215">
    <property type="protein sequence ID" value="KFD53623.1"/>
    <property type="molecule type" value="Genomic_DNA"/>
</dbReference>
<gene>
    <name evidence="1" type="ORF">M513_05539</name>
</gene>
<reference evidence="1 2" key="1">
    <citation type="journal article" date="2014" name="Nat. Genet.">
        <title>Genome and transcriptome of the porcine whipworm Trichuris suis.</title>
        <authorList>
            <person name="Jex A.R."/>
            <person name="Nejsum P."/>
            <person name="Schwarz E.M."/>
            <person name="Hu L."/>
            <person name="Young N.D."/>
            <person name="Hall R.S."/>
            <person name="Korhonen P.K."/>
            <person name="Liao S."/>
            <person name="Thamsborg S."/>
            <person name="Xia J."/>
            <person name="Xu P."/>
            <person name="Wang S."/>
            <person name="Scheerlinck J.P."/>
            <person name="Hofmann A."/>
            <person name="Sternberg P.W."/>
            <person name="Wang J."/>
            <person name="Gasser R.B."/>
        </authorList>
    </citation>
    <scope>NUCLEOTIDE SEQUENCE [LARGE SCALE GENOMIC DNA]</scope>
    <source>
        <strain evidence="1">DCEP-RM93M</strain>
    </source>
</reference>
<protein>
    <submittedName>
        <fullName evidence="1">Uncharacterized protein</fullName>
    </submittedName>
</protein>
<evidence type="ECO:0000313" key="1">
    <source>
        <dbReference type="EMBL" id="KFD53623.1"/>
    </source>
</evidence>
<keyword evidence="2" id="KW-1185">Reference proteome</keyword>
<evidence type="ECO:0000313" key="2">
    <source>
        <dbReference type="Proteomes" id="UP000030764"/>
    </source>
</evidence>
<organism evidence="1 2">
    <name type="scientific">Trichuris suis</name>
    <name type="common">pig whipworm</name>
    <dbReference type="NCBI Taxonomy" id="68888"/>
    <lineage>
        <taxon>Eukaryota</taxon>
        <taxon>Metazoa</taxon>
        <taxon>Ecdysozoa</taxon>
        <taxon>Nematoda</taxon>
        <taxon>Enoplea</taxon>
        <taxon>Dorylaimia</taxon>
        <taxon>Trichinellida</taxon>
        <taxon>Trichuridae</taxon>
        <taxon>Trichuris</taxon>
    </lineage>
</organism>
<dbReference type="AlphaFoldDB" id="A0A085M8S7"/>